<dbReference type="AlphaFoldDB" id="A0ABD0XX24"/>
<dbReference type="Proteomes" id="UP001558652">
    <property type="component" value="Unassembled WGS sequence"/>
</dbReference>
<organism evidence="2 3">
    <name type="scientific">Ranatra chinensis</name>
    <dbReference type="NCBI Taxonomy" id="642074"/>
    <lineage>
        <taxon>Eukaryota</taxon>
        <taxon>Metazoa</taxon>
        <taxon>Ecdysozoa</taxon>
        <taxon>Arthropoda</taxon>
        <taxon>Hexapoda</taxon>
        <taxon>Insecta</taxon>
        <taxon>Pterygota</taxon>
        <taxon>Neoptera</taxon>
        <taxon>Paraneoptera</taxon>
        <taxon>Hemiptera</taxon>
        <taxon>Heteroptera</taxon>
        <taxon>Panheteroptera</taxon>
        <taxon>Nepomorpha</taxon>
        <taxon>Nepidae</taxon>
        <taxon>Ranatrinae</taxon>
        <taxon>Ranatra</taxon>
    </lineage>
</organism>
<dbReference type="EMBL" id="JBFDAA010000021">
    <property type="protein sequence ID" value="KAL1114910.1"/>
    <property type="molecule type" value="Genomic_DNA"/>
</dbReference>
<proteinExistence type="predicted"/>
<keyword evidence="3" id="KW-1185">Reference proteome</keyword>
<feature type="region of interest" description="Disordered" evidence="1">
    <location>
        <begin position="169"/>
        <end position="191"/>
    </location>
</feature>
<sequence length="385" mass="43588">MRTYFAFSFPHESSAEKMAFLTKRYDGLSGNLPPELDPSEVRLDELRKRGIDKQPTSVQHLTWPKRLQHGTLLTEHVTADFLARVVGSNDERLGDCKDIVDSGEDFRLEGIAEDSIMRRTYRWRRCKVAPWSQLPTRGRSSSRRIRGHPPVKDLTGIWWDKDEKKPNVWRGQGERHAAGGGVDGPRRPGPNFTGDRLYCAGDRFPSIPSVAQSSPRPLGNTTEAALRAQMAPHPNHSNMSAPPGCFNTTMFVNPSERHSGSRELQDRAEVLKPISILFRTNIIEKLNSVILKTFASPTADTRFVRSSSFYYRDNRREMLNRGVSVSRERQTAHRQDLVASFGWDIVTHPPNFPDLGALRVSPMKEILVGKSFSNDEKVKETVEKL</sequence>
<reference evidence="2 3" key="1">
    <citation type="submission" date="2024-07" db="EMBL/GenBank/DDBJ databases">
        <title>Chromosome-level genome assembly of the water stick insect Ranatra chinensis (Heteroptera: Nepidae).</title>
        <authorList>
            <person name="Liu X."/>
        </authorList>
    </citation>
    <scope>NUCLEOTIDE SEQUENCE [LARGE SCALE GENOMIC DNA]</scope>
    <source>
        <strain evidence="2">Cailab_2021Rc</strain>
        <tissue evidence="2">Muscle</tissue>
    </source>
</reference>
<evidence type="ECO:0000313" key="3">
    <source>
        <dbReference type="Proteomes" id="UP001558652"/>
    </source>
</evidence>
<name>A0ABD0XX24_9HEMI</name>
<gene>
    <name evidence="2" type="ORF">AAG570_007734</name>
</gene>
<evidence type="ECO:0000313" key="2">
    <source>
        <dbReference type="EMBL" id="KAL1114910.1"/>
    </source>
</evidence>
<accession>A0ABD0XX24</accession>
<protein>
    <submittedName>
        <fullName evidence="2">Uncharacterized protein</fullName>
    </submittedName>
</protein>
<comment type="caution">
    <text evidence="2">The sequence shown here is derived from an EMBL/GenBank/DDBJ whole genome shotgun (WGS) entry which is preliminary data.</text>
</comment>
<evidence type="ECO:0000256" key="1">
    <source>
        <dbReference type="SAM" id="MobiDB-lite"/>
    </source>
</evidence>